<protein>
    <recommendedName>
        <fullName evidence="2">Integrase, catalytic region, zinc finger, CCHC-type, peptidase aspartic, catalytic</fullName>
    </recommendedName>
</protein>
<sequence>MANFSEDIQCAGSDTRPLMLDRTDFASWQQWIRLYFRGKENEVNILKSIDEGPYQMVTVWETLAESTEGAPQFGSKQPRVYSDLTPEEKDRYNADIWATNILLQGLPKDIYTLINHYTDAKDIWDNHKGESIHDYYVYFSKLINDMRNIKMTMSRLQLNSKFVNNMLPEWGRFVIAVKLNRVLRDFNYDQLYAYLKQHETNAKENKMMLERFSQPTVDPLALMSNVSNLQHYSPSSLASSSTQSYKTFLPQTTNQLRSSSNARNQAIVQDGRLVVQNVQGRQNRGPGMNPRGGNAAGYGGAQTRVGNINPGQARPAQENGVALDVEQLLFLAGGQDNAFDDDVDEQHVQDLALNVDNVFQDDDCDTFDSVVEEAPTAQTMFMANLSSADPVTDEAGPSYDSDILSEVHDHDHYQDTAYAHHKEHAMHYSVQLDHVVDSHADYTSDSNMILSDQYVKDK</sequence>
<name>A0A6L2MVL3_TANCI</name>
<evidence type="ECO:0000313" key="1">
    <source>
        <dbReference type="EMBL" id="GEU76415.1"/>
    </source>
</evidence>
<accession>A0A6L2MVL3</accession>
<gene>
    <name evidence="1" type="ORF">Tci_048393</name>
</gene>
<evidence type="ECO:0008006" key="2">
    <source>
        <dbReference type="Google" id="ProtNLM"/>
    </source>
</evidence>
<reference evidence="1" key="1">
    <citation type="journal article" date="2019" name="Sci. Rep.">
        <title>Draft genome of Tanacetum cinerariifolium, the natural source of mosquito coil.</title>
        <authorList>
            <person name="Yamashiro T."/>
            <person name="Shiraishi A."/>
            <person name="Satake H."/>
            <person name="Nakayama K."/>
        </authorList>
    </citation>
    <scope>NUCLEOTIDE SEQUENCE</scope>
</reference>
<dbReference type="AlphaFoldDB" id="A0A6L2MVL3"/>
<organism evidence="1">
    <name type="scientific">Tanacetum cinerariifolium</name>
    <name type="common">Dalmatian daisy</name>
    <name type="synonym">Chrysanthemum cinerariifolium</name>
    <dbReference type="NCBI Taxonomy" id="118510"/>
    <lineage>
        <taxon>Eukaryota</taxon>
        <taxon>Viridiplantae</taxon>
        <taxon>Streptophyta</taxon>
        <taxon>Embryophyta</taxon>
        <taxon>Tracheophyta</taxon>
        <taxon>Spermatophyta</taxon>
        <taxon>Magnoliopsida</taxon>
        <taxon>eudicotyledons</taxon>
        <taxon>Gunneridae</taxon>
        <taxon>Pentapetalae</taxon>
        <taxon>asterids</taxon>
        <taxon>campanulids</taxon>
        <taxon>Asterales</taxon>
        <taxon>Asteraceae</taxon>
        <taxon>Asteroideae</taxon>
        <taxon>Anthemideae</taxon>
        <taxon>Anthemidinae</taxon>
        <taxon>Tanacetum</taxon>
    </lineage>
</organism>
<dbReference type="EMBL" id="BKCJ010007276">
    <property type="protein sequence ID" value="GEU76415.1"/>
    <property type="molecule type" value="Genomic_DNA"/>
</dbReference>
<comment type="caution">
    <text evidence="1">The sequence shown here is derived from an EMBL/GenBank/DDBJ whole genome shotgun (WGS) entry which is preliminary data.</text>
</comment>
<proteinExistence type="predicted"/>